<reference evidence="2 3" key="1">
    <citation type="submission" date="2023-02" db="EMBL/GenBank/DDBJ databases">
        <title>LHISI_Scaffold_Assembly.</title>
        <authorList>
            <person name="Stuart O.P."/>
            <person name="Cleave R."/>
            <person name="Magrath M.J.L."/>
            <person name="Mikheyev A.S."/>
        </authorList>
    </citation>
    <scope>NUCLEOTIDE SEQUENCE [LARGE SCALE GENOMIC DNA]</scope>
    <source>
        <strain evidence="2">Daus_M_001</strain>
        <tissue evidence="2">Leg muscle</tissue>
    </source>
</reference>
<protein>
    <submittedName>
        <fullName evidence="2">Uncharacterized protein</fullName>
    </submittedName>
</protein>
<dbReference type="Proteomes" id="UP001159363">
    <property type="component" value="Chromosome 9"/>
</dbReference>
<organism evidence="2 3">
    <name type="scientific">Dryococelus australis</name>
    <dbReference type="NCBI Taxonomy" id="614101"/>
    <lineage>
        <taxon>Eukaryota</taxon>
        <taxon>Metazoa</taxon>
        <taxon>Ecdysozoa</taxon>
        <taxon>Arthropoda</taxon>
        <taxon>Hexapoda</taxon>
        <taxon>Insecta</taxon>
        <taxon>Pterygota</taxon>
        <taxon>Neoptera</taxon>
        <taxon>Polyneoptera</taxon>
        <taxon>Phasmatodea</taxon>
        <taxon>Verophasmatodea</taxon>
        <taxon>Anareolatae</taxon>
        <taxon>Phasmatidae</taxon>
        <taxon>Eurycanthinae</taxon>
        <taxon>Dryococelus</taxon>
    </lineage>
</organism>
<accession>A0ABQ9GR41</accession>
<evidence type="ECO:0000313" key="3">
    <source>
        <dbReference type="Proteomes" id="UP001159363"/>
    </source>
</evidence>
<evidence type="ECO:0000256" key="1">
    <source>
        <dbReference type="SAM" id="MobiDB-lite"/>
    </source>
</evidence>
<feature type="region of interest" description="Disordered" evidence="1">
    <location>
        <begin position="49"/>
        <end position="120"/>
    </location>
</feature>
<sequence length="393" mass="43272">MLRNRHPVKLFIPLTLPSAGKQCVSRRRRPQSSVMRSVAKGCPRVDNVVEGGEGGVTVVPGTRKGCARTPSPPSPPAASSRAPTPRRSSPVGFQRSPKAGAPGVDRSRRPAVAASSLGQRPASRRYRVSAGLFTPLLFLHEELRINVIYHENVALLMNCVCNQDVFHVSEAQKRGIVKGDPGTRITYPSASTCKALNRHRRVNEEIWAALNCEVLRADEGDRIEYGGGGNGRFPTRLANQRHRPARFPLVKIRGPGRGLSPVRLVSFDRRMNKVMRPMGMIMLHKAEEYTTCIQADLKQGSQKGSFYREQPINSVYFSAVSVAEVQGFTREDIHGDSSPFLLQPFHGFWPRLTSHHPAIQFVPKMFYRVEVGALGGPVQSANIVVGVPLHSSP</sequence>
<comment type="caution">
    <text evidence="2">The sequence shown here is derived from an EMBL/GenBank/DDBJ whole genome shotgun (WGS) entry which is preliminary data.</text>
</comment>
<evidence type="ECO:0000313" key="2">
    <source>
        <dbReference type="EMBL" id="KAJ8874490.1"/>
    </source>
</evidence>
<proteinExistence type="predicted"/>
<gene>
    <name evidence="2" type="ORF">PR048_025350</name>
</gene>
<keyword evidence="3" id="KW-1185">Reference proteome</keyword>
<dbReference type="EMBL" id="JARBHB010000010">
    <property type="protein sequence ID" value="KAJ8874490.1"/>
    <property type="molecule type" value="Genomic_DNA"/>
</dbReference>
<name>A0ABQ9GR41_9NEOP</name>
<feature type="compositionally biased region" description="Low complexity" evidence="1">
    <location>
        <begin position="77"/>
        <end position="90"/>
    </location>
</feature>